<evidence type="ECO:0000313" key="1">
    <source>
        <dbReference type="EMBL" id="RHZ62151.1"/>
    </source>
</evidence>
<proteinExistence type="predicted"/>
<comment type="caution">
    <text evidence="1">The sequence shown here is derived from an EMBL/GenBank/DDBJ whole genome shotgun (WGS) entry which is preliminary data.</text>
</comment>
<dbReference type="OrthoDB" id="4175694at2759"/>
<dbReference type="RefSeq" id="XP_026616667.1">
    <property type="nucleotide sequence ID" value="XM_026761212.1"/>
</dbReference>
<dbReference type="GeneID" id="38129567"/>
<dbReference type="AlphaFoldDB" id="A0A397HG84"/>
<organism evidence="1 2">
    <name type="scientific">Aspergillus thermomutatus</name>
    <name type="common">Neosartorya pseudofischeri</name>
    <dbReference type="NCBI Taxonomy" id="41047"/>
    <lineage>
        <taxon>Eukaryota</taxon>
        <taxon>Fungi</taxon>
        <taxon>Dikarya</taxon>
        <taxon>Ascomycota</taxon>
        <taxon>Pezizomycotina</taxon>
        <taxon>Eurotiomycetes</taxon>
        <taxon>Eurotiomycetidae</taxon>
        <taxon>Eurotiales</taxon>
        <taxon>Aspergillaceae</taxon>
        <taxon>Aspergillus</taxon>
        <taxon>Aspergillus subgen. Fumigati</taxon>
    </lineage>
</organism>
<dbReference type="Proteomes" id="UP000215305">
    <property type="component" value="Unassembled WGS sequence"/>
</dbReference>
<dbReference type="VEuPathDB" id="FungiDB:CDV56_107593"/>
<gene>
    <name evidence="1" type="ORF">CDV56_107593</name>
</gene>
<evidence type="ECO:0000313" key="2">
    <source>
        <dbReference type="Proteomes" id="UP000215305"/>
    </source>
</evidence>
<protein>
    <submittedName>
        <fullName evidence="1">Uncharacterized protein</fullName>
    </submittedName>
</protein>
<accession>A0A397HG84</accession>
<name>A0A397HG84_ASPTH</name>
<keyword evidence="2" id="KW-1185">Reference proteome</keyword>
<dbReference type="EMBL" id="NKHU02000039">
    <property type="protein sequence ID" value="RHZ62151.1"/>
    <property type="molecule type" value="Genomic_DNA"/>
</dbReference>
<reference evidence="1" key="1">
    <citation type="submission" date="2018-08" db="EMBL/GenBank/DDBJ databases">
        <title>Draft genome sequence of azole-resistant Aspergillus thermomutatus (Neosartorya pseudofischeri) strain HMR AF 39, isolated from a human nasal aspirate.</title>
        <authorList>
            <person name="Parent-Michaud M."/>
            <person name="Dufresne P.J."/>
            <person name="Fournier E."/>
            <person name="Martineau C."/>
            <person name="Moreira S."/>
            <person name="Perkins V."/>
            <person name="De Repentigny L."/>
            <person name="Dufresne S.F."/>
        </authorList>
    </citation>
    <scope>NUCLEOTIDE SEQUENCE [LARGE SCALE GENOMIC DNA]</scope>
    <source>
        <strain evidence="1">HMR AF 39</strain>
    </source>
</reference>
<sequence>MEDYRAKGRLQDSVVWPEFRASEILEISGLRHSIVGDAIIRILGYPLVISDLYLAIADEQLQDAYSILLDNGFNDVPGVDLAYRYEHAIESPAGWPGYRLVVDPSAQLQATRVMLVPATFWHLNLEPESFSANTFLFPDSRCRFPRRLFYLHALIDVISERDQKSGFNTNITGYFKLQYSYLLAVIPKDLIALLSEEDRFFVDLFQKVLLPSARKKVCLQRQQIRMGCITVEAARQSIPRKDLALAALKRKYQKGTINLADNPPCG</sequence>